<dbReference type="GO" id="GO:0016747">
    <property type="term" value="F:acyltransferase activity, transferring groups other than amino-acyl groups"/>
    <property type="evidence" value="ECO:0007669"/>
    <property type="project" value="UniProtKB-ARBA"/>
</dbReference>
<keyword evidence="1" id="KW-0808">Transferase</keyword>
<dbReference type="SUPFAM" id="SSF52777">
    <property type="entry name" value="CoA-dependent acyltransferases"/>
    <property type="match status" value="1"/>
</dbReference>
<reference evidence="4" key="1">
    <citation type="journal article" date="2016" name="Proc. Natl. Acad. Sci. U.S.A.">
        <title>Chromosome-level assembly of Arabidopsis thaliana Ler reveals the extent of translocation and inversion polymorphisms.</title>
        <authorList>
            <person name="Zapata L."/>
            <person name="Ding J."/>
            <person name="Willing E.M."/>
            <person name="Hartwig B."/>
            <person name="Bezdan D."/>
            <person name="Jiao W.B."/>
            <person name="Patel V."/>
            <person name="Velikkakam James G."/>
            <person name="Koornneef M."/>
            <person name="Ossowski S."/>
            <person name="Schneeberger K."/>
        </authorList>
    </citation>
    <scope>NUCLEOTIDE SEQUENCE [LARGE SCALE GENOMIC DNA]</scope>
    <source>
        <strain evidence="4">cv. Landsberg erecta</strain>
    </source>
</reference>
<dbReference type="PANTHER" id="PTHR31625">
    <property type="match status" value="1"/>
</dbReference>
<protein>
    <submittedName>
        <fullName evidence="3">AACT1</fullName>
    </submittedName>
</protein>
<dbReference type="Proteomes" id="UP000078284">
    <property type="component" value="Chromosome 5"/>
</dbReference>
<dbReference type="FunFam" id="3.30.559.10:FF:000035">
    <property type="entry name" value="Phenolic glucoside malonyltransferase 1"/>
    <property type="match status" value="1"/>
</dbReference>
<dbReference type="InterPro" id="IPR051504">
    <property type="entry name" value="Plant_metabolite_acyltrans"/>
</dbReference>
<sequence length="452" mass="51079">MALKVIKISRVSPATASVDPLIVPLSFFDLQWLKLNPTEQVFFYKLTESSSSRDVFYSSILPKLERSLSLILTHFRLFTGHLKWDSQDPKPHLVVLSGDTLSLTVAETDADFSRISGRGLRPELELRSLIPELPIYSDSGAVVSLQVTLFPKQGFCIGTTAHHVVLDGKTAEKFNKAWAHTCKHGTIPKILPTVLDRSVVNVPAGLEQKMLELLPYLTEDDKENARTLKLPPVKEINAKDNVLRITIEISPENIEKLKERAKKESTRAELHLSTFVVTFAHVWTCMVKARSGDPNRPVRFMYAADFRNRLEPPVPVTYFGTCVLAMDFYKYKAKEFMGEDGFVNTVEILSDSVKRLASQGVESTWKVYEEGTKTMKWGTQLLVVNGSNQIGMYETDFGWGRPIHTETMSIYKNDEFSMSKRRDGIGGVEIGISLKKLEMDTFLSLFYKWIGN</sequence>
<gene>
    <name evidence="3" type="ordered locus">AXX17_At5g60620</name>
</gene>
<dbReference type="Gene3D" id="3.30.559.10">
    <property type="entry name" value="Chloramphenicol acetyltransferase-like domain"/>
    <property type="match status" value="2"/>
</dbReference>
<dbReference type="InterPro" id="IPR023213">
    <property type="entry name" value="CAT-like_dom_sf"/>
</dbReference>
<accession>A0A178UJ58</accession>
<organism evidence="3 4">
    <name type="scientific">Arabidopsis thaliana</name>
    <name type="common">Mouse-ear cress</name>
    <dbReference type="NCBI Taxonomy" id="3702"/>
    <lineage>
        <taxon>Eukaryota</taxon>
        <taxon>Viridiplantae</taxon>
        <taxon>Streptophyta</taxon>
        <taxon>Embryophyta</taxon>
        <taxon>Tracheophyta</taxon>
        <taxon>Spermatophyta</taxon>
        <taxon>Magnoliopsida</taxon>
        <taxon>eudicotyledons</taxon>
        <taxon>Gunneridae</taxon>
        <taxon>Pentapetalae</taxon>
        <taxon>rosids</taxon>
        <taxon>malvids</taxon>
        <taxon>Brassicales</taxon>
        <taxon>Brassicaceae</taxon>
        <taxon>Camelineae</taxon>
        <taxon>Arabidopsis</taxon>
    </lineage>
</organism>
<evidence type="ECO:0000256" key="1">
    <source>
        <dbReference type="ARBA" id="ARBA00022679"/>
    </source>
</evidence>
<evidence type="ECO:0000256" key="2">
    <source>
        <dbReference type="ARBA" id="ARBA00023315"/>
    </source>
</evidence>
<comment type="caution">
    <text evidence="3">The sequence shown here is derived from an EMBL/GenBank/DDBJ whole genome shotgun (WGS) entry which is preliminary data.</text>
</comment>
<dbReference type="AlphaFoldDB" id="A0A178UJ58"/>
<dbReference type="Pfam" id="PF02458">
    <property type="entry name" value="Transferase"/>
    <property type="match status" value="1"/>
</dbReference>
<name>A0A178UJ58_ARATH</name>
<proteinExistence type="predicted"/>
<evidence type="ECO:0000313" key="4">
    <source>
        <dbReference type="Proteomes" id="UP000078284"/>
    </source>
</evidence>
<dbReference type="ExpressionAtlas" id="A0A178UJ58">
    <property type="expression patterns" value="baseline and differential"/>
</dbReference>
<evidence type="ECO:0000313" key="3">
    <source>
        <dbReference type="EMBL" id="OAO93635.1"/>
    </source>
</evidence>
<dbReference type="EMBL" id="LUHQ01000005">
    <property type="protein sequence ID" value="OAO93635.1"/>
    <property type="molecule type" value="Genomic_DNA"/>
</dbReference>
<keyword evidence="2" id="KW-0012">Acyltransferase</keyword>